<dbReference type="AlphaFoldDB" id="A0A7H0I323"/>
<dbReference type="EMBL" id="CP060825">
    <property type="protein sequence ID" value="QNP67189.1"/>
    <property type="molecule type" value="Genomic_DNA"/>
</dbReference>
<sequence length="108" mass="11852">MAAPVPGGPGPDEQCLLLVHVRRVVGQVRYRICPGCARGVISTLAIDGRFLSTGLDTRALSHLRSRYPDVTWFSTVRRRAGRELFRRMRVTRPSGGRPCAHLGAAGQE</sequence>
<evidence type="ECO:0000313" key="1">
    <source>
        <dbReference type="EMBL" id="QNP67189.1"/>
    </source>
</evidence>
<accession>A0A7H0I323</accession>
<dbReference type="Proteomes" id="UP000516230">
    <property type="component" value="Chromosome"/>
</dbReference>
<evidence type="ECO:0000313" key="2">
    <source>
        <dbReference type="Proteomes" id="UP000516230"/>
    </source>
</evidence>
<keyword evidence="2" id="KW-1185">Reference proteome</keyword>
<proteinExistence type="predicted"/>
<reference evidence="1 2" key="1">
    <citation type="submission" date="2020-08" db="EMBL/GenBank/DDBJ databases">
        <title>A novel species.</title>
        <authorList>
            <person name="Gao J."/>
        </authorList>
    </citation>
    <scope>NUCLEOTIDE SEQUENCE [LARGE SCALE GENOMIC DNA]</scope>
    <source>
        <strain evidence="1 2">CRPJ-33</strain>
    </source>
</reference>
<protein>
    <submittedName>
        <fullName evidence="1">Uncharacterized protein</fullName>
    </submittedName>
</protein>
<organism evidence="1 2">
    <name type="scientific">Streptomyces genisteinicus</name>
    <dbReference type="NCBI Taxonomy" id="2768068"/>
    <lineage>
        <taxon>Bacteria</taxon>
        <taxon>Bacillati</taxon>
        <taxon>Actinomycetota</taxon>
        <taxon>Actinomycetes</taxon>
        <taxon>Kitasatosporales</taxon>
        <taxon>Streptomycetaceae</taxon>
        <taxon>Streptomyces</taxon>
    </lineage>
</organism>
<dbReference type="KEGG" id="sgj:IAG43_01165"/>
<gene>
    <name evidence="1" type="ORF">IAG43_01165</name>
</gene>
<name>A0A7H0I323_9ACTN</name>